<evidence type="ECO:0000313" key="1">
    <source>
        <dbReference type="EMBL" id="CAH0487007.1"/>
    </source>
</evidence>
<accession>A0ABN8BYZ2</accession>
<reference evidence="1 2" key="1">
    <citation type="submission" date="2021-11" db="EMBL/GenBank/DDBJ databases">
        <authorList>
            <person name="Islam A."/>
            <person name="Islam S."/>
            <person name="Flora M.S."/>
            <person name="Rahman M."/>
            <person name="Ziaur R.M."/>
            <person name="Epstein J.H."/>
            <person name="Hassan M."/>
            <person name="Klassen M."/>
            <person name="Woodard K."/>
            <person name="Webb A."/>
            <person name="Webby R.J."/>
            <person name="El Zowalaty M.E."/>
        </authorList>
    </citation>
    <scope>NUCLEOTIDE SEQUENCE [LARGE SCALE GENOMIC DNA]</scope>
    <source>
        <strain evidence="1">Pf1</strain>
    </source>
</reference>
<protein>
    <recommendedName>
        <fullName evidence="3">Reverse transcriptase domain-containing protein</fullName>
    </recommendedName>
</protein>
<organism evidence="1 2">
    <name type="scientific">Peronospora farinosa</name>
    <dbReference type="NCBI Taxonomy" id="134698"/>
    <lineage>
        <taxon>Eukaryota</taxon>
        <taxon>Sar</taxon>
        <taxon>Stramenopiles</taxon>
        <taxon>Oomycota</taxon>
        <taxon>Peronosporomycetes</taxon>
        <taxon>Peronosporales</taxon>
        <taxon>Peronosporaceae</taxon>
        <taxon>Peronospora</taxon>
    </lineage>
</organism>
<evidence type="ECO:0000313" key="2">
    <source>
        <dbReference type="Proteomes" id="UP001157938"/>
    </source>
</evidence>
<name>A0ABN8BYZ2_9STRA</name>
<evidence type="ECO:0008006" key="3">
    <source>
        <dbReference type="Google" id="ProtNLM"/>
    </source>
</evidence>
<keyword evidence="2" id="KW-1185">Reference proteome</keyword>
<comment type="caution">
    <text evidence="1">The sequence shown here is derived from an EMBL/GenBank/DDBJ whole genome shotgun (WGS) entry which is preliminary data.</text>
</comment>
<proteinExistence type="predicted"/>
<dbReference type="Proteomes" id="UP001157938">
    <property type="component" value="Unassembled WGS sequence"/>
</dbReference>
<dbReference type="EMBL" id="CAKLBC010000576">
    <property type="protein sequence ID" value="CAH0487007.1"/>
    <property type="molecule type" value="Genomic_DNA"/>
</dbReference>
<gene>
    <name evidence="1" type="ORF">PFR001_LOCUS2597</name>
</gene>
<sequence length="145" mass="15853">MRRQRRQIAGARRKASVLSRSDVSDQLYTLVNGVTGDVNGEVDIEVLPSLNALLELDEISVDIFHQALKAGDPSDMVVIRPNLEFNSSSVFDEAVLDDTKAALSARSGASILKNPSDPYYPLVKEFQDVVCHDPPSVLPPDRCTS</sequence>